<dbReference type="Proteomes" id="UP001142489">
    <property type="component" value="Unassembled WGS sequence"/>
</dbReference>
<protein>
    <submittedName>
        <fullName evidence="1">Uncharacterized protein</fullName>
    </submittedName>
</protein>
<keyword evidence="2" id="KW-1185">Reference proteome</keyword>
<dbReference type="AlphaFoldDB" id="A0A9Q0XBV9"/>
<evidence type="ECO:0000313" key="2">
    <source>
        <dbReference type="Proteomes" id="UP001142489"/>
    </source>
</evidence>
<comment type="caution">
    <text evidence="1">The sequence shown here is derived from an EMBL/GenBank/DDBJ whole genome shotgun (WGS) entry which is preliminary data.</text>
</comment>
<reference evidence="1" key="1">
    <citation type="journal article" date="2023" name="DNA Res.">
        <title>Chromosome-level genome assembly of Phrynocephalus forsythii using third-generation DNA sequencing and Hi-C analysis.</title>
        <authorList>
            <person name="Qi Y."/>
            <person name="Zhao W."/>
            <person name="Zhao Y."/>
            <person name="Niu C."/>
            <person name="Cao S."/>
            <person name="Zhang Y."/>
        </authorList>
    </citation>
    <scope>NUCLEOTIDE SEQUENCE</scope>
    <source>
        <tissue evidence="1">Muscle</tissue>
    </source>
</reference>
<dbReference type="EMBL" id="JAPFRF010000017">
    <property type="protein sequence ID" value="KAJ7309046.1"/>
    <property type="molecule type" value="Genomic_DNA"/>
</dbReference>
<proteinExistence type="predicted"/>
<sequence>MAAHLRRQQVTTIITTTFLTSPLLTSITTTTLSTTCTQALQLPYILYSNMRLRQRLQQQQRPPLPPC</sequence>
<organism evidence="1 2">
    <name type="scientific">Phrynocephalus forsythii</name>
    <dbReference type="NCBI Taxonomy" id="171643"/>
    <lineage>
        <taxon>Eukaryota</taxon>
        <taxon>Metazoa</taxon>
        <taxon>Chordata</taxon>
        <taxon>Craniata</taxon>
        <taxon>Vertebrata</taxon>
        <taxon>Euteleostomi</taxon>
        <taxon>Lepidosauria</taxon>
        <taxon>Squamata</taxon>
        <taxon>Bifurcata</taxon>
        <taxon>Unidentata</taxon>
        <taxon>Episquamata</taxon>
        <taxon>Toxicofera</taxon>
        <taxon>Iguania</taxon>
        <taxon>Acrodonta</taxon>
        <taxon>Agamidae</taxon>
        <taxon>Agaminae</taxon>
        <taxon>Phrynocephalus</taxon>
    </lineage>
</organism>
<name>A0A9Q0XBV9_9SAUR</name>
<accession>A0A9Q0XBV9</accession>
<evidence type="ECO:0000313" key="1">
    <source>
        <dbReference type="EMBL" id="KAJ7309046.1"/>
    </source>
</evidence>
<gene>
    <name evidence="1" type="ORF">JRQ81_008336</name>
</gene>